<comment type="caution">
    <text evidence="2">The sequence shown here is derived from an EMBL/GenBank/DDBJ whole genome shotgun (WGS) entry which is preliminary data.</text>
</comment>
<dbReference type="Proteomes" id="UP000466442">
    <property type="component" value="Linkage Group LG1"/>
</dbReference>
<proteinExistence type="predicted"/>
<protein>
    <submittedName>
        <fullName evidence="2">Uncharacterized protein</fullName>
    </submittedName>
</protein>
<gene>
    <name evidence="2" type="ORF">GE061_000930</name>
</gene>
<dbReference type="AlphaFoldDB" id="A0A8S9Y5Q2"/>
<feature type="compositionally biased region" description="Polar residues" evidence="1">
    <location>
        <begin position="1"/>
        <end position="21"/>
    </location>
</feature>
<feature type="region of interest" description="Disordered" evidence="1">
    <location>
        <begin position="1"/>
        <end position="31"/>
    </location>
</feature>
<feature type="compositionally biased region" description="Basic and acidic residues" evidence="1">
    <location>
        <begin position="123"/>
        <end position="137"/>
    </location>
</feature>
<organism evidence="2 3">
    <name type="scientific">Apolygus lucorum</name>
    <name type="common">Small green plant bug</name>
    <name type="synonym">Lygocoris lucorum</name>
    <dbReference type="NCBI Taxonomy" id="248454"/>
    <lineage>
        <taxon>Eukaryota</taxon>
        <taxon>Metazoa</taxon>
        <taxon>Ecdysozoa</taxon>
        <taxon>Arthropoda</taxon>
        <taxon>Hexapoda</taxon>
        <taxon>Insecta</taxon>
        <taxon>Pterygota</taxon>
        <taxon>Neoptera</taxon>
        <taxon>Paraneoptera</taxon>
        <taxon>Hemiptera</taxon>
        <taxon>Heteroptera</taxon>
        <taxon>Panheteroptera</taxon>
        <taxon>Cimicomorpha</taxon>
        <taxon>Miridae</taxon>
        <taxon>Mirini</taxon>
        <taxon>Apolygus</taxon>
    </lineage>
</organism>
<sequence length="279" mass="30734">MSHSPSGTTMKLSNNPHTGSSPAKKHGRRLKSFKITPADHNLVEKGGAYASHIEKHVKPPRIRSKHRRGMVNVNAKQSPIASNLLQGILRNGKWRPDTGSSPAKKHGRRLKSFKITPADHNLVEEGGAHTSPTEKHMKPPHVQSKHRNGMVNVNAKQSPIASNLLQGILRNGKWRPDTDSSPAKKHGRTLKSFKITPADHNLVEEDGAYTSPIEKHMKPPHIQGNHRSEIININPKQSPIASKSLRGILRNECIDESSVNRWPVVGGKRGAEGIPDPQD</sequence>
<keyword evidence="3" id="KW-1185">Reference proteome</keyword>
<reference evidence="2" key="1">
    <citation type="journal article" date="2021" name="Mol. Ecol. Resour.">
        <title>Apolygus lucorum genome provides insights into omnivorousness and mesophyll feeding.</title>
        <authorList>
            <person name="Liu Y."/>
            <person name="Liu H."/>
            <person name="Wang H."/>
            <person name="Huang T."/>
            <person name="Liu B."/>
            <person name="Yang B."/>
            <person name="Yin L."/>
            <person name="Li B."/>
            <person name="Zhang Y."/>
            <person name="Zhang S."/>
            <person name="Jiang F."/>
            <person name="Zhang X."/>
            <person name="Ren Y."/>
            <person name="Wang B."/>
            <person name="Wang S."/>
            <person name="Lu Y."/>
            <person name="Wu K."/>
            <person name="Fan W."/>
            <person name="Wang G."/>
        </authorList>
    </citation>
    <scope>NUCLEOTIDE SEQUENCE</scope>
    <source>
        <strain evidence="2">12Hb</strain>
    </source>
</reference>
<accession>A0A8S9Y5Q2</accession>
<feature type="region of interest" description="Disordered" evidence="1">
    <location>
        <begin position="123"/>
        <end position="144"/>
    </location>
</feature>
<evidence type="ECO:0000313" key="3">
    <source>
        <dbReference type="Proteomes" id="UP000466442"/>
    </source>
</evidence>
<evidence type="ECO:0000256" key="1">
    <source>
        <dbReference type="SAM" id="MobiDB-lite"/>
    </source>
</evidence>
<dbReference type="EMBL" id="WIXP02000001">
    <property type="protein sequence ID" value="KAF6216587.1"/>
    <property type="molecule type" value="Genomic_DNA"/>
</dbReference>
<name>A0A8S9Y5Q2_APOLU</name>
<evidence type="ECO:0000313" key="2">
    <source>
        <dbReference type="EMBL" id="KAF6216587.1"/>
    </source>
</evidence>